<feature type="active site" description="Tele-phosphohistidine intermediate" evidence="1">
    <location>
        <position position="9"/>
    </location>
</feature>
<accession>A0A081PJY2</accession>
<gene>
    <name evidence="3" type="ORF">N180_09005</name>
</gene>
<feature type="active site" description="Proton donor/acceptor" evidence="1">
    <location>
        <position position="81"/>
    </location>
</feature>
<protein>
    <submittedName>
        <fullName evidence="3">Phosphoglycerate mutase</fullName>
    </submittedName>
</protein>
<dbReference type="eggNOG" id="COG0406">
    <property type="taxonomic scope" value="Bacteria"/>
</dbReference>
<dbReference type="CDD" id="cd07067">
    <property type="entry name" value="HP_PGM_like"/>
    <property type="match status" value="1"/>
</dbReference>
<reference evidence="3 4" key="1">
    <citation type="journal article" date="1992" name="Int. J. Syst. Bacteriol.">
        <title>Sphingobacterium antarcticus sp. nov. a Psychrotrophic Bacterium from the Soils of Schirmacher Oasis, Antarctica.</title>
        <authorList>
            <person name="Shivaji S."/>
            <person name="Ray M.K."/>
            <person name="Rao N.S."/>
            <person name="Saiserr L."/>
            <person name="Jagannadham M.V."/>
            <person name="Kumar G.S."/>
            <person name="Reddy G."/>
            <person name="Bhargava P.M."/>
        </authorList>
    </citation>
    <scope>NUCLEOTIDE SEQUENCE [LARGE SCALE GENOMIC DNA]</scope>
    <source>
        <strain evidence="3 4">4BY</strain>
    </source>
</reference>
<dbReference type="PROSITE" id="PS00175">
    <property type="entry name" value="PG_MUTASE"/>
    <property type="match status" value="1"/>
</dbReference>
<dbReference type="SUPFAM" id="SSF53254">
    <property type="entry name" value="Phosphoglycerate mutase-like"/>
    <property type="match status" value="1"/>
</dbReference>
<dbReference type="PANTHER" id="PTHR48100">
    <property type="entry name" value="BROAD-SPECIFICITY PHOSPHATASE YOR283W-RELATED"/>
    <property type="match status" value="1"/>
</dbReference>
<dbReference type="OrthoDB" id="9782128at2"/>
<evidence type="ECO:0000256" key="2">
    <source>
        <dbReference type="PIRSR" id="PIRSR613078-2"/>
    </source>
</evidence>
<dbReference type="Gene3D" id="3.40.50.1240">
    <property type="entry name" value="Phosphoglycerate mutase-like"/>
    <property type="match status" value="1"/>
</dbReference>
<dbReference type="GO" id="GO:0005737">
    <property type="term" value="C:cytoplasm"/>
    <property type="evidence" value="ECO:0007669"/>
    <property type="project" value="TreeGrafter"/>
</dbReference>
<name>A0A081PJY2_9SPHI</name>
<proteinExistence type="predicted"/>
<dbReference type="RefSeq" id="WP_037438704.1">
    <property type="nucleotide sequence ID" value="NZ_JNFF01000022.1"/>
</dbReference>
<dbReference type="InterPro" id="IPR001345">
    <property type="entry name" value="PG/BPGM_mutase_AS"/>
</dbReference>
<sequence>MLNIYLLRHGETSYNADGNRYCGRTDIGLTLKGRQQAEAVRQQLQSISFDAVYSSPLERAYYTACITSGSDQVTKDARLIELDFGLWEGKTREEFIAEDPEIWAGWVLNPELTRAGQTGENAAEVVFRVADFFQEILGKYRHGNVLVVAHNGINRLYLAAQLGMPLANYRRIVQENSAVTLFSLSGEGEFSLKLLNSKI</sequence>
<dbReference type="GO" id="GO:0016791">
    <property type="term" value="F:phosphatase activity"/>
    <property type="evidence" value="ECO:0007669"/>
    <property type="project" value="TreeGrafter"/>
</dbReference>
<evidence type="ECO:0000313" key="4">
    <source>
        <dbReference type="Proteomes" id="UP000028007"/>
    </source>
</evidence>
<dbReference type="InterPro" id="IPR013078">
    <property type="entry name" value="His_Pase_superF_clade-1"/>
</dbReference>
<dbReference type="Proteomes" id="UP000028007">
    <property type="component" value="Unassembled WGS sequence"/>
</dbReference>
<dbReference type="Pfam" id="PF00300">
    <property type="entry name" value="His_Phos_1"/>
    <property type="match status" value="1"/>
</dbReference>
<dbReference type="InterPro" id="IPR050275">
    <property type="entry name" value="PGM_Phosphatase"/>
</dbReference>
<keyword evidence="4" id="KW-1185">Reference proteome</keyword>
<feature type="binding site" evidence="2">
    <location>
        <begin position="8"/>
        <end position="15"/>
    </location>
    <ligand>
        <name>substrate</name>
    </ligand>
</feature>
<comment type="caution">
    <text evidence="3">The sequence shown here is derived from an EMBL/GenBank/DDBJ whole genome shotgun (WGS) entry which is preliminary data.</text>
</comment>
<dbReference type="InterPro" id="IPR029033">
    <property type="entry name" value="His_PPase_superfam"/>
</dbReference>
<evidence type="ECO:0000256" key="1">
    <source>
        <dbReference type="PIRSR" id="PIRSR613078-1"/>
    </source>
</evidence>
<feature type="binding site" evidence="2">
    <location>
        <position position="59"/>
    </location>
    <ligand>
        <name>substrate</name>
    </ligand>
</feature>
<dbReference type="PANTHER" id="PTHR48100:SF59">
    <property type="entry name" value="ADENOSYLCOBALAMIN_ALPHA-RIBAZOLE PHOSPHATASE"/>
    <property type="match status" value="1"/>
</dbReference>
<dbReference type="SMART" id="SM00855">
    <property type="entry name" value="PGAM"/>
    <property type="match status" value="1"/>
</dbReference>
<organism evidence="3 4">
    <name type="scientific">Pedobacter antarcticus 4BY</name>
    <dbReference type="NCBI Taxonomy" id="1358423"/>
    <lineage>
        <taxon>Bacteria</taxon>
        <taxon>Pseudomonadati</taxon>
        <taxon>Bacteroidota</taxon>
        <taxon>Sphingobacteriia</taxon>
        <taxon>Sphingobacteriales</taxon>
        <taxon>Sphingobacteriaceae</taxon>
        <taxon>Pedobacter</taxon>
    </lineage>
</organism>
<dbReference type="AlphaFoldDB" id="A0A081PJY2"/>
<dbReference type="EMBL" id="JNFF01000022">
    <property type="protein sequence ID" value="KEQ31005.1"/>
    <property type="molecule type" value="Genomic_DNA"/>
</dbReference>
<evidence type="ECO:0000313" key="3">
    <source>
        <dbReference type="EMBL" id="KEQ31005.1"/>
    </source>
</evidence>